<feature type="transmembrane region" description="Helical" evidence="2">
    <location>
        <begin position="62"/>
        <end position="88"/>
    </location>
</feature>
<dbReference type="OrthoDB" id="679747at2759"/>
<evidence type="ECO:0000256" key="2">
    <source>
        <dbReference type="SAM" id="Phobius"/>
    </source>
</evidence>
<name>A0A835G0L8_9POAL</name>
<evidence type="ECO:0000256" key="1">
    <source>
        <dbReference type="SAM" id="MobiDB-lite"/>
    </source>
</evidence>
<reference evidence="3" key="1">
    <citation type="submission" date="2020-07" db="EMBL/GenBank/DDBJ databases">
        <title>Genome sequence and genetic diversity analysis of an under-domesticated orphan crop, white fonio (Digitaria exilis).</title>
        <authorList>
            <person name="Bennetzen J.L."/>
            <person name="Chen S."/>
            <person name="Ma X."/>
            <person name="Wang X."/>
            <person name="Yssel A.E.J."/>
            <person name="Chaluvadi S.R."/>
            <person name="Johnson M."/>
            <person name="Gangashetty P."/>
            <person name="Hamidou F."/>
            <person name="Sanogo M.D."/>
            <person name="Zwaenepoel A."/>
            <person name="Wallace J."/>
            <person name="Van De Peer Y."/>
            <person name="Van Deynze A."/>
        </authorList>
    </citation>
    <scope>NUCLEOTIDE SEQUENCE</scope>
    <source>
        <tissue evidence="3">Leaves</tissue>
    </source>
</reference>
<feature type="compositionally biased region" description="Basic and acidic residues" evidence="1">
    <location>
        <begin position="285"/>
        <end position="298"/>
    </location>
</feature>
<dbReference type="Proteomes" id="UP000636709">
    <property type="component" value="Unassembled WGS sequence"/>
</dbReference>
<feature type="region of interest" description="Disordered" evidence="1">
    <location>
        <begin position="618"/>
        <end position="644"/>
    </location>
</feature>
<organism evidence="3 4">
    <name type="scientific">Digitaria exilis</name>
    <dbReference type="NCBI Taxonomy" id="1010633"/>
    <lineage>
        <taxon>Eukaryota</taxon>
        <taxon>Viridiplantae</taxon>
        <taxon>Streptophyta</taxon>
        <taxon>Embryophyta</taxon>
        <taxon>Tracheophyta</taxon>
        <taxon>Spermatophyta</taxon>
        <taxon>Magnoliopsida</taxon>
        <taxon>Liliopsida</taxon>
        <taxon>Poales</taxon>
        <taxon>Poaceae</taxon>
        <taxon>PACMAD clade</taxon>
        <taxon>Panicoideae</taxon>
        <taxon>Panicodae</taxon>
        <taxon>Paniceae</taxon>
        <taxon>Anthephorinae</taxon>
        <taxon>Digitaria</taxon>
    </lineage>
</organism>
<protein>
    <submittedName>
        <fullName evidence="3">Uncharacterized protein</fullName>
    </submittedName>
</protein>
<proteinExistence type="predicted"/>
<dbReference type="PANTHER" id="PTHR33115">
    <property type="entry name" value="ARM REPEAT SUPERFAMILY PROTEIN"/>
    <property type="match status" value="1"/>
</dbReference>
<dbReference type="Gene3D" id="1.25.10.10">
    <property type="entry name" value="Leucine-rich Repeat Variant"/>
    <property type="match status" value="1"/>
</dbReference>
<feature type="region of interest" description="Disordered" evidence="1">
    <location>
        <begin position="285"/>
        <end position="310"/>
    </location>
</feature>
<dbReference type="SUPFAM" id="SSF48371">
    <property type="entry name" value="ARM repeat"/>
    <property type="match status" value="1"/>
</dbReference>
<accession>A0A835G0L8</accession>
<dbReference type="AlphaFoldDB" id="A0A835G0L8"/>
<keyword evidence="2" id="KW-1133">Transmembrane helix</keyword>
<evidence type="ECO:0000313" key="4">
    <source>
        <dbReference type="Proteomes" id="UP000636709"/>
    </source>
</evidence>
<dbReference type="PANTHER" id="PTHR33115:SF56">
    <property type="entry name" value="OS05G0239400 PROTEIN"/>
    <property type="match status" value="1"/>
</dbReference>
<dbReference type="InterPro" id="IPR016024">
    <property type="entry name" value="ARM-type_fold"/>
</dbReference>
<dbReference type="InterPro" id="IPR011989">
    <property type="entry name" value="ARM-like"/>
</dbReference>
<keyword evidence="4" id="KW-1185">Reference proteome</keyword>
<sequence>MLHRMVHFYDNEFHKGIYVEEVHVFNNLGRQKWSEAGRDKIMELEARLTQIILVMVIIIPKWILWCCVAFIFVASPYVTMGVSVWRLVRRDYYSSDAGGHLNRASRAKLNAALDIFYALALFHSFFVIYWMKLGMSLPDLNLVLEECGFGKWGPNVIGMYYSETQKKLRKDGELPDKWNLITYSIGLLQSASEDDQLWGARVLDELFDKDDSVRKELLPYRQSIQNLIAMVGTDKIENSERAARIVAHLANDLHMAQFSGILQCTCYLLEKSSCKQYFEPQVTLRSEHPEQRLPDKMDPPGSREISEHQGDASSLSVVIIAMSPLERNKENRVQTNISLQFQQGFKIGYKIGFKIGYGHNRELIKLFQVPMNNPRERRKFLDPHSHPYEHKGAKELISQGLLILERLTQDEENCTEITKHQRLLSKITSPLRSRDFLSNAAMVEMVSKSLTVVSRLLTSPGDGATRLRQQLASNKEAVSNLMAILKTYREGAEQLHQDALEILTELALDDSFKNLDLNELFEALLNIFPGKDASDGIEPEQVDGERTTRLRGKAGDALARLLPVRTAAARRANVADVLSKQKQEAINLLTKALHQILCSKMGTNADAATGAGASTSCAAETMGKRQPRKEADSVQPHTQGDKQISDERKLMASMLSLALVIGNENVISGKDFACAIPEDEALVKKFIEILKVNKHNTAECLKVVKLTCQMVIAMIQAKPDCIRHFNEHFKEALSKAVTTMKEIDDCMLFAGNDREVIKPARSLASLVKEADKLLGTSIGKG</sequence>
<gene>
    <name evidence="3" type="ORF">HU200_000436</name>
</gene>
<evidence type="ECO:0000313" key="3">
    <source>
        <dbReference type="EMBL" id="KAF8783639.1"/>
    </source>
</evidence>
<comment type="caution">
    <text evidence="3">The sequence shown here is derived from an EMBL/GenBank/DDBJ whole genome shotgun (WGS) entry which is preliminary data.</text>
</comment>
<keyword evidence="2" id="KW-0812">Transmembrane</keyword>
<dbReference type="EMBL" id="JACEFO010000065">
    <property type="protein sequence ID" value="KAF8783639.1"/>
    <property type="molecule type" value="Genomic_DNA"/>
</dbReference>
<keyword evidence="2" id="KW-0472">Membrane</keyword>
<feature type="transmembrane region" description="Helical" evidence="2">
    <location>
        <begin position="109"/>
        <end position="131"/>
    </location>
</feature>